<dbReference type="PANTHER" id="PTHR22769:SF56">
    <property type="entry name" value="8-OXO-DGDP PHOSPHATASE NUDT18"/>
    <property type="match status" value="1"/>
</dbReference>
<dbReference type="EMBL" id="SEYY01019130">
    <property type="protein sequence ID" value="KAB7498619.1"/>
    <property type="molecule type" value="Genomic_DNA"/>
</dbReference>
<proteinExistence type="predicted"/>
<dbReference type="OrthoDB" id="10005910at2759"/>
<organism evidence="1 2">
    <name type="scientific">Armadillidium nasatum</name>
    <dbReference type="NCBI Taxonomy" id="96803"/>
    <lineage>
        <taxon>Eukaryota</taxon>
        <taxon>Metazoa</taxon>
        <taxon>Ecdysozoa</taxon>
        <taxon>Arthropoda</taxon>
        <taxon>Crustacea</taxon>
        <taxon>Multicrustacea</taxon>
        <taxon>Malacostraca</taxon>
        <taxon>Eumalacostraca</taxon>
        <taxon>Peracarida</taxon>
        <taxon>Isopoda</taxon>
        <taxon>Oniscidea</taxon>
        <taxon>Crinocheta</taxon>
        <taxon>Armadillidiidae</taxon>
        <taxon>Armadillidium</taxon>
    </lineage>
</organism>
<protein>
    <submittedName>
        <fullName evidence="1">Uncharacterized protein</fullName>
    </submittedName>
</protein>
<dbReference type="PANTHER" id="PTHR22769">
    <property type="entry name" value="MUTT/NUDIX HYDROLASE"/>
    <property type="match status" value="1"/>
</dbReference>
<gene>
    <name evidence="1" type="ORF">Anas_04809</name>
</gene>
<name>A0A5N5SY48_9CRUS</name>
<dbReference type="GO" id="GO:0044715">
    <property type="term" value="F:8-oxo-dGDP phosphatase activity"/>
    <property type="evidence" value="ECO:0007669"/>
    <property type="project" value="TreeGrafter"/>
</dbReference>
<dbReference type="GO" id="GO:0044716">
    <property type="term" value="F:8-oxo-GDP phosphatase activity"/>
    <property type="evidence" value="ECO:0007669"/>
    <property type="project" value="TreeGrafter"/>
</dbReference>
<accession>A0A5N5SY48</accession>
<reference evidence="1 2" key="1">
    <citation type="journal article" date="2019" name="PLoS Biol.">
        <title>Sex chromosomes control vertical transmission of feminizing Wolbachia symbionts in an isopod.</title>
        <authorList>
            <person name="Becking T."/>
            <person name="Chebbi M.A."/>
            <person name="Giraud I."/>
            <person name="Moumen B."/>
            <person name="Laverre T."/>
            <person name="Caubet Y."/>
            <person name="Peccoud J."/>
            <person name="Gilbert C."/>
            <person name="Cordaux R."/>
        </authorList>
    </citation>
    <scope>NUCLEOTIDE SEQUENCE [LARGE SCALE GENOMIC DNA]</scope>
    <source>
        <strain evidence="1">ANa2</strain>
        <tissue evidence="1">Whole body excluding digestive tract and cuticle</tissue>
    </source>
</reference>
<feature type="non-terminal residue" evidence="1">
    <location>
        <position position="1"/>
    </location>
</feature>
<evidence type="ECO:0000313" key="2">
    <source>
        <dbReference type="Proteomes" id="UP000326759"/>
    </source>
</evidence>
<keyword evidence="2" id="KW-1185">Reference proteome</keyword>
<evidence type="ECO:0000313" key="1">
    <source>
        <dbReference type="EMBL" id="KAB7498619.1"/>
    </source>
</evidence>
<dbReference type="AlphaFoldDB" id="A0A5N5SY48"/>
<sequence length="117" mass="13133">NRVCVLVSDKTSSHLPVTEVNPVRSIHSVLRKYMTEIFGSDLPPHRPQGVLNVELKTSTPKGELDGLCLTIFVPVRKALEEVPLIDKYSWIELSKATGEELVSRMNKNMIVPLNVIR</sequence>
<dbReference type="Proteomes" id="UP000326759">
    <property type="component" value="Unassembled WGS sequence"/>
</dbReference>
<comment type="caution">
    <text evidence="1">The sequence shown here is derived from an EMBL/GenBank/DDBJ whole genome shotgun (WGS) entry which is preliminary data.</text>
</comment>